<feature type="transmembrane region" description="Helical" evidence="1">
    <location>
        <begin position="86"/>
        <end position="106"/>
    </location>
</feature>
<keyword evidence="1" id="KW-0472">Membrane</keyword>
<protein>
    <submittedName>
        <fullName evidence="2">Uncharacterized protein</fullName>
    </submittedName>
</protein>
<feature type="transmembrane region" description="Helical" evidence="1">
    <location>
        <begin position="118"/>
        <end position="139"/>
    </location>
</feature>
<organism evidence="2 3">
    <name type="scientific">Nocardia mexicana</name>
    <dbReference type="NCBI Taxonomy" id="279262"/>
    <lineage>
        <taxon>Bacteria</taxon>
        <taxon>Bacillati</taxon>
        <taxon>Actinomycetota</taxon>
        <taxon>Actinomycetes</taxon>
        <taxon>Mycobacteriales</taxon>
        <taxon>Nocardiaceae</taxon>
        <taxon>Nocardia</taxon>
    </lineage>
</organism>
<keyword evidence="3" id="KW-1185">Reference proteome</keyword>
<proteinExistence type="predicted"/>
<dbReference type="Proteomes" id="UP000255355">
    <property type="component" value="Unassembled WGS sequence"/>
</dbReference>
<name>A0A370GEY0_9NOCA</name>
<reference evidence="2 3" key="1">
    <citation type="submission" date="2018-07" db="EMBL/GenBank/DDBJ databases">
        <title>Genomic Encyclopedia of Type Strains, Phase IV (KMG-IV): sequencing the most valuable type-strain genomes for metagenomic binning, comparative biology and taxonomic classification.</title>
        <authorList>
            <person name="Goeker M."/>
        </authorList>
    </citation>
    <scope>NUCLEOTIDE SEQUENCE [LARGE SCALE GENOMIC DNA]</scope>
    <source>
        <strain evidence="2 3">DSM 44952</strain>
    </source>
</reference>
<dbReference type="RefSeq" id="WP_147289179.1">
    <property type="nucleotide sequence ID" value="NZ_QQAZ01000030.1"/>
</dbReference>
<gene>
    <name evidence="2" type="ORF">DFR68_1304</name>
</gene>
<accession>A0A370GEY0</accession>
<comment type="caution">
    <text evidence="2">The sequence shown here is derived from an EMBL/GenBank/DDBJ whole genome shotgun (WGS) entry which is preliminary data.</text>
</comment>
<dbReference type="AlphaFoldDB" id="A0A370GEY0"/>
<keyword evidence="1" id="KW-0812">Transmembrane</keyword>
<evidence type="ECO:0000313" key="2">
    <source>
        <dbReference type="EMBL" id="RDI41756.1"/>
    </source>
</evidence>
<keyword evidence="1" id="KW-1133">Transmembrane helix</keyword>
<dbReference type="EMBL" id="QQAZ01000030">
    <property type="protein sequence ID" value="RDI41756.1"/>
    <property type="molecule type" value="Genomic_DNA"/>
</dbReference>
<evidence type="ECO:0000256" key="1">
    <source>
        <dbReference type="SAM" id="Phobius"/>
    </source>
</evidence>
<feature type="transmembrane region" description="Helical" evidence="1">
    <location>
        <begin position="57"/>
        <end position="79"/>
    </location>
</feature>
<sequence>MSRSTGQVPEGYSRLYAALAVLTIAVTFQPLFARTVAVGSVEVADPRRSMWEELGTSAHESTVAGVLLVLVLVALLTAGAFGARSIGIPIGIAVASALLSVLVSLRPGYASPPPDLTSWGQVAIVMGIVTAVLSVAHAVHCGLRRGSSSTPPDASP</sequence>
<evidence type="ECO:0000313" key="3">
    <source>
        <dbReference type="Proteomes" id="UP000255355"/>
    </source>
</evidence>